<evidence type="ECO:0008006" key="3">
    <source>
        <dbReference type="Google" id="ProtNLM"/>
    </source>
</evidence>
<organism evidence="1 2">
    <name type="scientific">Staphylococcus aureus</name>
    <dbReference type="NCBI Taxonomy" id="1280"/>
    <lineage>
        <taxon>Bacteria</taxon>
        <taxon>Bacillati</taxon>
        <taxon>Bacillota</taxon>
        <taxon>Bacilli</taxon>
        <taxon>Bacillales</taxon>
        <taxon>Staphylococcaceae</taxon>
        <taxon>Staphylococcus</taxon>
    </lineage>
</organism>
<evidence type="ECO:0000313" key="2">
    <source>
        <dbReference type="Proteomes" id="UP000265645"/>
    </source>
</evidence>
<name>A0A9P3DMY7_STAAU</name>
<proteinExistence type="predicted"/>
<sequence length="90" mass="10417">MKINIFGYNIFAKGGTSRSNINLVKSLLEIGHEVHYFNYKNYNKSDITKLIIYEGLSTKHLHIHQFNSGKELAHGDLLIITRETFLIMHI</sequence>
<protein>
    <recommendedName>
        <fullName evidence="3">Glycosyltransferase family 4 protein</fullName>
    </recommendedName>
</protein>
<dbReference type="AlphaFoldDB" id="A0A9P3DMY7"/>
<dbReference type="Gene3D" id="3.40.50.2000">
    <property type="entry name" value="Glycogen Phosphorylase B"/>
    <property type="match status" value="1"/>
</dbReference>
<gene>
    <name evidence="1" type="ORF">M1K003_2805</name>
</gene>
<dbReference type="Proteomes" id="UP000265645">
    <property type="component" value="Unassembled WGS sequence"/>
</dbReference>
<comment type="caution">
    <text evidence="1">The sequence shown here is derived from an EMBL/GenBank/DDBJ whole genome shotgun (WGS) entry which is preliminary data.</text>
</comment>
<evidence type="ECO:0000313" key="1">
    <source>
        <dbReference type="EMBL" id="GBV21782.1"/>
    </source>
</evidence>
<dbReference type="EMBL" id="BDVT01000029">
    <property type="protein sequence ID" value="GBV21782.1"/>
    <property type="molecule type" value="Genomic_DNA"/>
</dbReference>
<accession>A0A9P3DMY7</accession>
<reference evidence="2" key="1">
    <citation type="submission" date="2017-08" db="EMBL/GenBank/DDBJ databases">
        <title>Protection against atopic dermatitis through acquisition of Staphylococcus quorum-sensing agr mutations in the skin.</title>
        <authorList>
            <person name="Nakamura Y."/>
            <person name="Takahashi H."/>
            <person name="Takaya A."/>
            <person name="Inoue Y."/>
            <person name="Katayama Y."/>
            <person name="Kusuya Y."/>
            <person name="Shoji T."/>
            <person name="Takada S."/>
            <person name="Nakagawa S."/>
            <person name="Oguma R."/>
            <person name="Ozawa N."/>
            <person name="Yamaide F."/>
            <person name="Suzuki S."/>
            <person name="Villaruz A."/>
            <person name="Otto M."/>
            <person name="Matsue H."/>
            <person name="Nunez G."/>
            <person name="Shimojo N."/>
        </authorList>
    </citation>
    <scope>NUCLEOTIDE SEQUENCE [LARGE SCALE GENOMIC DNA]</scope>
    <source>
        <strain evidence="2">M1K003</strain>
    </source>
</reference>